<organism evidence="1 2">
    <name type="scientific">Nocardioides marmoribigeumensis</name>
    <dbReference type="NCBI Taxonomy" id="433649"/>
    <lineage>
        <taxon>Bacteria</taxon>
        <taxon>Bacillati</taxon>
        <taxon>Actinomycetota</taxon>
        <taxon>Actinomycetes</taxon>
        <taxon>Propionibacteriales</taxon>
        <taxon>Nocardioidaceae</taxon>
        <taxon>Nocardioides</taxon>
    </lineage>
</organism>
<accession>A0ABU2BTJ0</accession>
<sequence>MSSMLVLGGTSWLGGLVARHGLESGLSVTCLARGASGSVPVGATLVPADRSAPGAYGPVSDRSWDVVVDVSWQPGFVRSALAALAGRARAWVYVSSVSAYADGLAPGSDESAPLFPALAGDAAGPEDYGPAKVGCEEAVLSAFPSALVARAGLLAGHGDRSDRFGYWPARLSHEGPVLVPPREQPLQVLDADDLASWLVSAGLSGSSGTVNAVGPAMTVGDAIDACAAASGTHPLWHEASEEWLLVHGVNPWMGPDSLPLWLPADDHGGMAVSDAAARALGLTTRPLADTAAAALGWEREQGLDRPRRAGLGRAREAELLAQL</sequence>
<comment type="caution">
    <text evidence="1">The sequence shown here is derived from an EMBL/GenBank/DDBJ whole genome shotgun (WGS) entry which is preliminary data.</text>
</comment>
<dbReference type="Gene3D" id="3.40.50.720">
    <property type="entry name" value="NAD(P)-binding Rossmann-like Domain"/>
    <property type="match status" value="1"/>
</dbReference>
<name>A0ABU2BTJ0_9ACTN</name>
<dbReference type="Proteomes" id="UP001183648">
    <property type="component" value="Unassembled WGS sequence"/>
</dbReference>
<reference evidence="1 2" key="1">
    <citation type="submission" date="2023-07" db="EMBL/GenBank/DDBJ databases">
        <title>Sequencing the genomes of 1000 actinobacteria strains.</title>
        <authorList>
            <person name="Klenk H.-P."/>
        </authorList>
    </citation>
    <scope>NUCLEOTIDE SEQUENCE [LARGE SCALE GENOMIC DNA]</scope>
    <source>
        <strain evidence="1 2">DSM 19426</strain>
    </source>
</reference>
<proteinExistence type="predicted"/>
<keyword evidence="2" id="KW-1185">Reference proteome</keyword>
<gene>
    <name evidence="1" type="ORF">J2S63_000232</name>
</gene>
<evidence type="ECO:0000313" key="1">
    <source>
        <dbReference type="EMBL" id="MDR7360679.1"/>
    </source>
</evidence>
<protein>
    <submittedName>
        <fullName evidence="1">Nucleoside-diphosphate-sugar epimerase</fullName>
    </submittedName>
</protein>
<dbReference type="SUPFAM" id="SSF51735">
    <property type="entry name" value="NAD(P)-binding Rossmann-fold domains"/>
    <property type="match status" value="1"/>
</dbReference>
<evidence type="ECO:0000313" key="2">
    <source>
        <dbReference type="Proteomes" id="UP001183648"/>
    </source>
</evidence>
<dbReference type="InterPro" id="IPR036291">
    <property type="entry name" value="NAD(P)-bd_dom_sf"/>
</dbReference>
<dbReference type="EMBL" id="JAVDYG010000001">
    <property type="protein sequence ID" value="MDR7360679.1"/>
    <property type="molecule type" value="Genomic_DNA"/>
</dbReference>